<evidence type="ECO:0000313" key="1">
    <source>
        <dbReference type="EMBL" id="VEF13045.1"/>
    </source>
</evidence>
<gene>
    <name evidence="1" type="ORF">NCTC9428_04726</name>
</gene>
<dbReference type="Proteomes" id="UP000281909">
    <property type="component" value="Chromosome"/>
</dbReference>
<dbReference type="OrthoDB" id="6912267at2"/>
<evidence type="ECO:0000313" key="2">
    <source>
        <dbReference type="Proteomes" id="UP000281909"/>
    </source>
</evidence>
<dbReference type="RefSeq" id="WP_126366691.1">
    <property type="nucleotide sequence ID" value="NZ_LR134318.1"/>
</dbReference>
<accession>A0A3S4PB26</accession>
<sequence>MTLYEDEWAFWDDIVSKFMMKFASGDSNDERHVRKASECADLAVLERRKRKRVKLAGKDSSGIPAVAPLSVVAV</sequence>
<proteinExistence type="predicted"/>
<organism evidence="1 2">
    <name type="scientific">Pseudomonas fluorescens</name>
    <dbReference type="NCBI Taxonomy" id="294"/>
    <lineage>
        <taxon>Bacteria</taxon>
        <taxon>Pseudomonadati</taxon>
        <taxon>Pseudomonadota</taxon>
        <taxon>Gammaproteobacteria</taxon>
        <taxon>Pseudomonadales</taxon>
        <taxon>Pseudomonadaceae</taxon>
        <taxon>Pseudomonas</taxon>
    </lineage>
</organism>
<dbReference type="AlphaFoldDB" id="A0A3S4PB26"/>
<reference evidence="1 2" key="1">
    <citation type="submission" date="2018-12" db="EMBL/GenBank/DDBJ databases">
        <authorList>
            <consortium name="Pathogen Informatics"/>
        </authorList>
    </citation>
    <scope>NUCLEOTIDE SEQUENCE [LARGE SCALE GENOMIC DNA]</scope>
    <source>
        <strain evidence="1 2">NCTC9428</strain>
    </source>
</reference>
<dbReference type="EMBL" id="LR134318">
    <property type="protein sequence ID" value="VEF13045.1"/>
    <property type="molecule type" value="Genomic_DNA"/>
</dbReference>
<protein>
    <submittedName>
        <fullName evidence="1">Uncharacterized protein</fullName>
    </submittedName>
</protein>
<name>A0A3S4PB26_PSEFL</name>